<comment type="subcellular location">
    <subcellularLocation>
        <location evidence="1">Membrane</location>
        <topology evidence="1">Multi-pass membrane protein</topology>
    </subcellularLocation>
</comment>
<evidence type="ECO:0000256" key="6">
    <source>
        <dbReference type="ARBA" id="ARBA00022989"/>
    </source>
</evidence>
<evidence type="ECO:0000256" key="2">
    <source>
        <dbReference type="ARBA" id="ARBA00007193"/>
    </source>
</evidence>
<feature type="transmembrane region" description="Helical" evidence="13">
    <location>
        <begin position="40"/>
        <end position="61"/>
    </location>
</feature>
<organism evidence="14 15">
    <name type="scientific">Pyrocoelia pectoralis</name>
    <dbReference type="NCBI Taxonomy" id="417401"/>
    <lineage>
        <taxon>Eukaryota</taxon>
        <taxon>Metazoa</taxon>
        <taxon>Ecdysozoa</taxon>
        <taxon>Arthropoda</taxon>
        <taxon>Hexapoda</taxon>
        <taxon>Insecta</taxon>
        <taxon>Pterygota</taxon>
        <taxon>Neoptera</taxon>
        <taxon>Endopterygota</taxon>
        <taxon>Coleoptera</taxon>
        <taxon>Polyphaga</taxon>
        <taxon>Elateriformia</taxon>
        <taxon>Elateroidea</taxon>
        <taxon>Lampyridae</taxon>
        <taxon>Lampyrinae</taxon>
        <taxon>Pyrocoelia</taxon>
    </lineage>
</organism>
<dbReference type="AlphaFoldDB" id="A0AAN7ZXJ6"/>
<evidence type="ECO:0008006" key="16">
    <source>
        <dbReference type="Google" id="ProtNLM"/>
    </source>
</evidence>
<proteinExistence type="inferred from homology"/>
<evidence type="ECO:0000256" key="12">
    <source>
        <dbReference type="RuleBase" id="RU000679"/>
    </source>
</evidence>
<keyword evidence="5 12" id="KW-0812">Transmembrane</keyword>
<evidence type="ECO:0000256" key="13">
    <source>
        <dbReference type="SAM" id="Phobius"/>
    </source>
</evidence>
<comment type="caution">
    <text evidence="14">The sequence shown here is derived from an EMBL/GenBank/DDBJ whole genome shotgun (WGS) entry which is preliminary data.</text>
</comment>
<evidence type="ECO:0000256" key="1">
    <source>
        <dbReference type="ARBA" id="ARBA00004141"/>
    </source>
</evidence>
<feature type="transmembrane region" description="Helical" evidence="13">
    <location>
        <begin position="426"/>
        <end position="450"/>
    </location>
</feature>
<keyword evidence="10 12" id="KW-0739">Sodium transport</keyword>
<keyword evidence="15" id="KW-1185">Reference proteome</keyword>
<accession>A0AAN7ZXJ6</accession>
<dbReference type="EMBL" id="JAVRBK010000001">
    <property type="protein sequence ID" value="KAK5650678.1"/>
    <property type="molecule type" value="Genomic_DNA"/>
</dbReference>
<dbReference type="GO" id="GO:0015280">
    <property type="term" value="F:ligand-gated sodium channel activity"/>
    <property type="evidence" value="ECO:0007669"/>
    <property type="project" value="TreeGrafter"/>
</dbReference>
<dbReference type="PANTHER" id="PTHR11690">
    <property type="entry name" value="AMILORIDE-SENSITIVE SODIUM CHANNEL-RELATED"/>
    <property type="match status" value="1"/>
</dbReference>
<evidence type="ECO:0000256" key="3">
    <source>
        <dbReference type="ARBA" id="ARBA00022448"/>
    </source>
</evidence>
<keyword evidence="11 12" id="KW-0407">Ion channel</keyword>
<dbReference type="InterPro" id="IPR001873">
    <property type="entry name" value="ENaC"/>
</dbReference>
<keyword evidence="6 13" id="KW-1133">Transmembrane helix</keyword>
<evidence type="ECO:0000313" key="14">
    <source>
        <dbReference type="EMBL" id="KAK5650678.1"/>
    </source>
</evidence>
<dbReference type="Gene3D" id="1.10.287.770">
    <property type="entry name" value="YojJ-like"/>
    <property type="match status" value="1"/>
</dbReference>
<evidence type="ECO:0000256" key="9">
    <source>
        <dbReference type="ARBA" id="ARBA00023136"/>
    </source>
</evidence>
<protein>
    <recommendedName>
        <fullName evidence="16">Sodium channel protein Nach</fullName>
    </recommendedName>
</protein>
<comment type="similarity">
    <text evidence="2 12">Belongs to the amiloride-sensitive sodium channel (TC 1.A.6) family.</text>
</comment>
<keyword evidence="9 13" id="KW-0472">Membrane</keyword>
<evidence type="ECO:0000256" key="10">
    <source>
        <dbReference type="ARBA" id="ARBA00023201"/>
    </source>
</evidence>
<dbReference type="Gene3D" id="1.10.287.820">
    <property type="entry name" value="Acid-sensing ion channel domain"/>
    <property type="match status" value="1"/>
</dbReference>
<keyword evidence="8 12" id="KW-0406">Ion transport</keyword>
<evidence type="ECO:0000256" key="7">
    <source>
        <dbReference type="ARBA" id="ARBA00023053"/>
    </source>
</evidence>
<keyword evidence="7" id="KW-0915">Sodium</keyword>
<gene>
    <name evidence="14" type="ORF">RI129_001707</name>
</gene>
<dbReference type="Proteomes" id="UP001329430">
    <property type="component" value="Chromosome 1"/>
</dbReference>
<keyword evidence="3 12" id="KW-0813">Transport</keyword>
<evidence type="ECO:0000256" key="11">
    <source>
        <dbReference type="ARBA" id="ARBA00023303"/>
    </source>
</evidence>
<name>A0AAN7ZXJ6_9COLE</name>
<dbReference type="PANTHER" id="PTHR11690:SF240">
    <property type="entry name" value="PICKPOCKET 25-RELATED"/>
    <property type="match status" value="1"/>
</dbReference>
<keyword evidence="4 12" id="KW-0894">Sodium channel</keyword>
<dbReference type="GO" id="GO:0005886">
    <property type="term" value="C:plasma membrane"/>
    <property type="evidence" value="ECO:0007669"/>
    <property type="project" value="TreeGrafter"/>
</dbReference>
<dbReference type="Pfam" id="PF00858">
    <property type="entry name" value="ASC"/>
    <property type="match status" value="1"/>
</dbReference>
<evidence type="ECO:0000256" key="5">
    <source>
        <dbReference type="ARBA" id="ARBA00022692"/>
    </source>
</evidence>
<evidence type="ECO:0000256" key="8">
    <source>
        <dbReference type="ARBA" id="ARBA00023065"/>
    </source>
</evidence>
<evidence type="ECO:0000313" key="15">
    <source>
        <dbReference type="Proteomes" id="UP001329430"/>
    </source>
</evidence>
<reference evidence="14 15" key="1">
    <citation type="journal article" date="2024" name="Insects">
        <title>An Improved Chromosome-Level Genome Assembly of the Firefly Pyrocoelia pectoralis.</title>
        <authorList>
            <person name="Fu X."/>
            <person name="Meyer-Rochow V.B."/>
            <person name="Ballantyne L."/>
            <person name="Zhu X."/>
        </authorList>
    </citation>
    <scope>NUCLEOTIDE SEQUENCE [LARGE SCALE GENOMIC DNA]</scope>
    <source>
        <strain evidence="14">XCY_ONT2</strain>
    </source>
</reference>
<sequence>MFRRISKYFVAYFLKPYAKETTIHGVSLVAMPNLHLVERLFWVVMILLSATGASSLIISNWQRYIANPTVVSILKDYRNWNNLLPSATGCFKTKHSQELMDKYIEETWGITINDTKYEYYSDFVKAVANTSYYSLNAFSKFQSNRNLSSVNLLELAAKVHPKLSGTLVTYDSTHKTGWKLIMAEQGVCFTVNNKFANVLTFNVKGVEVIDADADETLLTCHYLNGLCYARYDSDPQSPIDFFIHSYIEIADAIEGRPHTLSESDELEVNYFMEETNPSPALRKLTPSQRKCRFDDEPITKDLSVYSPTMCYLACRYRMVLKFCGCRPFFYHFLGGKVCNISEMLCITKYIQEITKPSTEVNCQCPQPCHTITYLPLPIKKATWTSGYFDQRITFRWGLLHPTTKYRRDILFSFEDLVVSLGGSLSLFLGISFISLIEIAYFLLNFFFHYFKRYSQKNRSNNRASKVKIIKRNYTKSRRF</sequence>
<evidence type="ECO:0000256" key="4">
    <source>
        <dbReference type="ARBA" id="ARBA00022461"/>
    </source>
</evidence>